<evidence type="ECO:0000256" key="3">
    <source>
        <dbReference type="ARBA" id="ARBA00022989"/>
    </source>
</evidence>
<keyword evidence="2 6" id="KW-0812">Transmembrane</keyword>
<feature type="transmembrane region" description="Helical" evidence="6">
    <location>
        <begin position="358"/>
        <end position="377"/>
    </location>
</feature>
<dbReference type="Gene3D" id="1.20.1250.20">
    <property type="entry name" value="MFS general substrate transporter like domains"/>
    <property type="match status" value="1"/>
</dbReference>
<dbReference type="PROSITE" id="PS50850">
    <property type="entry name" value="MFS"/>
    <property type="match status" value="1"/>
</dbReference>
<feature type="transmembrane region" description="Helical" evidence="6">
    <location>
        <begin position="149"/>
        <end position="170"/>
    </location>
</feature>
<dbReference type="Pfam" id="PF07690">
    <property type="entry name" value="MFS_1"/>
    <property type="match status" value="1"/>
</dbReference>
<dbReference type="PANTHER" id="PTHR23501:SF94">
    <property type="entry name" value="MAJOR FACILITATOR SUPERFAMILY (MFS) PROFILE DOMAIN-CONTAINING PROTEIN"/>
    <property type="match status" value="1"/>
</dbReference>
<feature type="transmembrane region" description="Helical" evidence="6">
    <location>
        <begin position="451"/>
        <end position="473"/>
    </location>
</feature>
<organism evidence="8 9">
    <name type="scientific">Trichodelitschia bisporula</name>
    <dbReference type="NCBI Taxonomy" id="703511"/>
    <lineage>
        <taxon>Eukaryota</taxon>
        <taxon>Fungi</taxon>
        <taxon>Dikarya</taxon>
        <taxon>Ascomycota</taxon>
        <taxon>Pezizomycotina</taxon>
        <taxon>Dothideomycetes</taxon>
        <taxon>Dothideomycetes incertae sedis</taxon>
        <taxon>Phaeotrichales</taxon>
        <taxon>Phaeotrichaceae</taxon>
        <taxon>Trichodelitschia</taxon>
    </lineage>
</organism>
<evidence type="ECO:0000313" key="9">
    <source>
        <dbReference type="Proteomes" id="UP000799640"/>
    </source>
</evidence>
<feature type="transmembrane region" description="Helical" evidence="6">
    <location>
        <begin position="521"/>
        <end position="539"/>
    </location>
</feature>
<evidence type="ECO:0000259" key="7">
    <source>
        <dbReference type="PROSITE" id="PS50850"/>
    </source>
</evidence>
<keyword evidence="3 6" id="KW-1133">Transmembrane helix</keyword>
<feature type="transmembrane region" description="Helical" evidence="6">
    <location>
        <begin position="123"/>
        <end position="143"/>
    </location>
</feature>
<dbReference type="InterPro" id="IPR036259">
    <property type="entry name" value="MFS_trans_sf"/>
</dbReference>
<feature type="transmembrane region" description="Helical" evidence="6">
    <location>
        <begin position="411"/>
        <end position="430"/>
    </location>
</feature>
<name>A0A6G1HYB0_9PEZI</name>
<dbReference type="Gene3D" id="1.20.1720.10">
    <property type="entry name" value="Multidrug resistance protein D"/>
    <property type="match status" value="1"/>
</dbReference>
<feature type="region of interest" description="Disordered" evidence="5">
    <location>
        <begin position="20"/>
        <end position="46"/>
    </location>
</feature>
<feature type="transmembrane region" description="Helical" evidence="6">
    <location>
        <begin position="182"/>
        <end position="206"/>
    </location>
</feature>
<evidence type="ECO:0000256" key="2">
    <source>
        <dbReference type="ARBA" id="ARBA00022692"/>
    </source>
</evidence>
<evidence type="ECO:0000256" key="4">
    <source>
        <dbReference type="ARBA" id="ARBA00023136"/>
    </source>
</evidence>
<dbReference type="SUPFAM" id="SSF103473">
    <property type="entry name" value="MFS general substrate transporter"/>
    <property type="match status" value="1"/>
</dbReference>
<dbReference type="PRINTS" id="PR01036">
    <property type="entry name" value="TCRTETB"/>
</dbReference>
<proteinExistence type="predicted"/>
<dbReference type="InterPro" id="IPR020846">
    <property type="entry name" value="MFS_dom"/>
</dbReference>
<dbReference type="InterPro" id="IPR011701">
    <property type="entry name" value="MFS"/>
</dbReference>
<accession>A0A6G1HYB0</accession>
<evidence type="ECO:0000256" key="1">
    <source>
        <dbReference type="ARBA" id="ARBA00004141"/>
    </source>
</evidence>
<feature type="transmembrane region" description="Helical" evidence="6">
    <location>
        <begin position="319"/>
        <end position="338"/>
    </location>
</feature>
<feature type="transmembrane region" description="Helical" evidence="6">
    <location>
        <begin position="281"/>
        <end position="298"/>
    </location>
</feature>
<gene>
    <name evidence="8" type="ORF">EJ06DRAFT_537636</name>
</gene>
<feature type="transmembrane region" description="Helical" evidence="6">
    <location>
        <begin position="56"/>
        <end position="83"/>
    </location>
</feature>
<dbReference type="Proteomes" id="UP000799640">
    <property type="component" value="Unassembled WGS sequence"/>
</dbReference>
<dbReference type="GO" id="GO:0022857">
    <property type="term" value="F:transmembrane transporter activity"/>
    <property type="evidence" value="ECO:0007669"/>
    <property type="project" value="InterPro"/>
</dbReference>
<dbReference type="AlphaFoldDB" id="A0A6G1HYB0"/>
<keyword evidence="9" id="KW-1185">Reference proteome</keyword>
<feature type="transmembrane region" description="Helical" evidence="6">
    <location>
        <begin position="384"/>
        <end position="405"/>
    </location>
</feature>
<feature type="transmembrane region" description="Helical" evidence="6">
    <location>
        <begin position="212"/>
        <end position="234"/>
    </location>
</feature>
<protein>
    <submittedName>
        <fullName evidence="8">Major facilitator superfamily transporter</fullName>
    </submittedName>
</protein>
<feature type="transmembrane region" description="Helical" evidence="6">
    <location>
        <begin position="95"/>
        <end position="116"/>
    </location>
</feature>
<feature type="transmembrane region" description="Helical" evidence="6">
    <location>
        <begin position="246"/>
        <end position="269"/>
    </location>
</feature>
<dbReference type="PANTHER" id="PTHR23501">
    <property type="entry name" value="MAJOR FACILITATOR SUPERFAMILY"/>
    <property type="match status" value="1"/>
</dbReference>
<keyword evidence="4 6" id="KW-0472">Membrane</keyword>
<feature type="domain" description="Major facilitator superfamily (MFS) profile" evidence="7">
    <location>
        <begin position="58"/>
        <end position="544"/>
    </location>
</feature>
<dbReference type="EMBL" id="ML996694">
    <property type="protein sequence ID" value="KAF2400725.1"/>
    <property type="molecule type" value="Genomic_DNA"/>
</dbReference>
<dbReference type="GO" id="GO:0005886">
    <property type="term" value="C:plasma membrane"/>
    <property type="evidence" value="ECO:0007669"/>
    <property type="project" value="TreeGrafter"/>
</dbReference>
<evidence type="ECO:0000256" key="6">
    <source>
        <dbReference type="SAM" id="Phobius"/>
    </source>
</evidence>
<evidence type="ECO:0000313" key="8">
    <source>
        <dbReference type="EMBL" id="KAF2400725.1"/>
    </source>
</evidence>
<sequence length="567" mass="60987">MQQQLDASVTVKSPAITISSQVSLEKPEPDSRPVSDGALESAVKPEPEWKPTTQEFLIMLSLALVSLMIALDANIIITSLGAVTNSLHGSTTGTFWIGTAYLLTCAVTMPFTAALSDIFGRSICLLCSLAIFTVGTVFCAIAQTLKMMLIGRSIQGIGGGGIIIIGLVVFTDIVPLRFRSKYYGIIQGAWALGTCLGPIIGGLFVTRTTWRWIFYIMFPFCGIGFATIPFLLTLKPREESMREKLLRVDWLGGFLFISSSTALLIAVSWGGSMFAWGSWRTILPLILGVVGLVATGFWERFGAREPFLRHSLFHCPSAFAAYAGATLQGFLLYGALYYGPLYFMAERLVSPVQTGINMITTSVSLIPASIAVGVAITRLNHFRWAIWSGWTITTISTAAICAWGVNTPTAAWAVNLLGLGLGHGLVLNSQNFATQAIALSRDEGAAAAMYAFLRSFGMALGVGVGASVFQNVFAMRLGAMGLPTDLANKAEQLIFELHKRPAGDEFRNKVLECYAGGLRGVFAMYAGVALLAGLLSLGIRHFDLNKELSTDHTLEETGLSKRLNGAV</sequence>
<comment type="subcellular location">
    <subcellularLocation>
        <location evidence="1">Membrane</location>
        <topology evidence="1">Multi-pass membrane protein</topology>
    </subcellularLocation>
</comment>
<evidence type="ECO:0000256" key="5">
    <source>
        <dbReference type="SAM" id="MobiDB-lite"/>
    </source>
</evidence>
<dbReference type="OrthoDB" id="2351791at2759"/>
<reference evidence="8" key="1">
    <citation type="journal article" date="2020" name="Stud. Mycol.">
        <title>101 Dothideomycetes genomes: a test case for predicting lifestyles and emergence of pathogens.</title>
        <authorList>
            <person name="Haridas S."/>
            <person name="Albert R."/>
            <person name="Binder M."/>
            <person name="Bloem J."/>
            <person name="Labutti K."/>
            <person name="Salamov A."/>
            <person name="Andreopoulos B."/>
            <person name="Baker S."/>
            <person name="Barry K."/>
            <person name="Bills G."/>
            <person name="Bluhm B."/>
            <person name="Cannon C."/>
            <person name="Castanera R."/>
            <person name="Culley D."/>
            <person name="Daum C."/>
            <person name="Ezra D."/>
            <person name="Gonzalez J."/>
            <person name="Henrissat B."/>
            <person name="Kuo A."/>
            <person name="Liang C."/>
            <person name="Lipzen A."/>
            <person name="Lutzoni F."/>
            <person name="Magnuson J."/>
            <person name="Mondo S."/>
            <person name="Nolan M."/>
            <person name="Ohm R."/>
            <person name="Pangilinan J."/>
            <person name="Park H.-J."/>
            <person name="Ramirez L."/>
            <person name="Alfaro M."/>
            <person name="Sun H."/>
            <person name="Tritt A."/>
            <person name="Yoshinaga Y."/>
            <person name="Zwiers L.-H."/>
            <person name="Turgeon B."/>
            <person name="Goodwin S."/>
            <person name="Spatafora J."/>
            <person name="Crous P."/>
            <person name="Grigoriev I."/>
        </authorList>
    </citation>
    <scope>NUCLEOTIDE SEQUENCE</scope>
    <source>
        <strain evidence="8">CBS 262.69</strain>
    </source>
</reference>